<protein>
    <recommendedName>
        <fullName evidence="4 6">dTDP-4-dehydrorhamnose reductase</fullName>
        <ecNumber evidence="3 6">1.1.1.133</ecNumber>
    </recommendedName>
</protein>
<evidence type="ECO:0000313" key="8">
    <source>
        <dbReference type="EMBL" id="CVK15289.1"/>
    </source>
</evidence>
<dbReference type="NCBIfam" id="TIGR01214">
    <property type="entry name" value="rmlD"/>
    <property type="match status" value="1"/>
</dbReference>
<dbReference type="Gene3D" id="3.40.50.720">
    <property type="entry name" value="NAD(P)-binding Rossmann-like Domain"/>
    <property type="match status" value="1"/>
</dbReference>
<proteinExistence type="inferred from homology"/>
<comment type="catalytic activity">
    <reaction evidence="5">
        <text>dTDP-beta-L-rhamnose + NADP(+) = dTDP-4-dehydro-beta-L-rhamnose + NADPH + H(+)</text>
        <dbReference type="Rhea" id="RHEA:21796"/>
        <dbReference type="ChEBI" id="CHEBI:15378"/>
        <dbReference type="ChEBI" id="CHEBI:57510"/>
        <dbReference type="ChEBI" id="CHEBI:57783"/>
        <dbReference type="ChEBI" id="CHEBI:58349"/>
        <dbReference type="ChEBI" id="CHEBI:62830"/>
        <dbReference type="EC" id="1.1.1.133"/>
    </reaction>
</comment>
<organism evidence="8 9">
    <name type="scientific">Apibacter mensalis</name>
    <dbReference type="NCBI Taxonomy" id="1586267"/>
    <lineage>
        <taxon>Bacteria</taxon>
        <taxon>Pseudomonadati</taxon>
        <taxon>Bacteroidota</taxon>
        <taxon>Flavobacteriia</taxon>
        <taxon>Flavobacteriales</taxon>
        <taxon>Weeksellaceae</taxon>
        <taxon>Apibacter</taxon>
    </lineage>
</organism>
<dbReference type="GO" id="GO:0008831">
    <property type="term" value="F:dTDP-4-dehydrorhamnose reductase activity"/>
    <property type="evidence" value="ECO:0007669"/>
    <property type="project" value="UniProtKB-EC"/>
</dbReference>
<dbReference type="InterPro" id="IPR005913">
    <property type="entry name" value="dTDP_dehydrorham_reduct"/>
</dbReference>
<dbReference type="Pfam" id="PF04321">
    <property type="entry name" value="RmlD_sub_bind"/>
    <property type="match status" value="1"/>
</dbReference>
<dbReference type="AlphaFoldDB" id="A0A110BJT7"/>
<name>A0A110BJT7_9FLAO</name>
<evidence type="ECO:0000259" key="7">
    <source>
        <dbReference type="Pfam" id="PF04321"/>
    </source>
</evidence>
<dbReference type="Proteomes" id="UP000182761">
    <property type="component" value="Unassembled WGS sequence"/>
</dbReference>
<comment type="pathway">
    <text evidence="1 6">Carbohydrate biosynthesis; dTDP-L-rhamnose biosynthesis.</text>
</comment>
<comment type="similarity">
    <text evidence="2 6">Belongs to the dTDP-4-dehydrorhamnose reductase family.</text>
</comment>
<dbReference type="InterPro" id="IPR029903">
    <property type="entry name" value="RmlD-like-bd"/>
</dbReference>
<dbReference type="OrthoDB" id="9803892at2"/>
<reference evidence="8 9" key="1">
    <citation type="submission" date="2016-01" db="EMBL/GenBank/DDBJ databases">
        <authorList>
            <person name="McClelland M."/>
            <person name="Jain A."/>
            <person name="Saraogi P."/>
            <person name="Mendelson R."/>
            <person name="Westerman R."/>
            <person name="SanMiguel P."/>
            <person name="Csonka L."/>
        </authorList>
    </citation>
    <scope>NUCLEOTIDE SEQUENCE [LARGE SCALE GENOMIC DNA]</scope>
    <source>
        <strain evidence="8 9">R-53146</strain>
    </source>
</reference>
<accession>A0A110BJT7</accession>
<dbReference type="Gene3D" id="3.90.25.10">
    <property type="entry name" value="UDP-galactose 4-epimerase, domain 1"/>
    <property type="match status" value="1"/>
</dbReference>
<comment type="function">
    <text evidence="6">Catalyzes the reduction of dTDP-6-deoxy-L-lyxo-4-hexulose to yield dTDP-L-rhamnose.</text>
</comment>
<gene>
    <name evidence="8" type="ORF">Ga0061079_101101</name>
</gene>
<dbReference type="GO" id="GO:0005829">
    <property type="term" value="C:cytosol"/>
    <property type="evidence" value="ECO:0007669"/>
    <property type="project" value="TreeGrafter"/>
</dbReference>
<dbReference type="STRING" id="1586267.GCA_001418685_00101"/>
<evidence type="ECO:0000256" key="4">
    <source>
        <dbReference type="ARBA" id="ARBA00017099"/>
    </source>
</evidence>
<dbReference type="PANTHER" id="PTHR10491:SF4">
    <property type="entry name" value="METHIONINE ADENOSYLTRANSFERASE 2 SUBUNIT BETA"/>
    <property type="match status" value="1"/>
</dbReference>
<keyword evidence="9" id="KW-1185">Reference proteome</keyword>
<dbReference type="CDD" id="cd05254">
    <property type="entry name" value="dTDP_HR_like_SDR_e"/>
    <property type="match status" value="1"/>
</dbReference>
<keyword evidence="6" id="KW-0560">Oxidoreductase</keyword>
<dbReference type="EMBL" id="FCOR01000001">
    <property type="protein sequence ID" value="CVK15289.1"/>
    <property type="molecule type" value="Genomic_DNA"/>
</dbReference>
<dbReference type="PANTHER" id="PTHR10491">
    <property type="entry name" value="DTDP-4-DEHYDRORHAMNOSE REDUCTASE"/>
    <property type="match status" value="1"/>
</dbReference>
<evidence type="ECO:0000313" key="9">
    <source>
        <dbReference type="Proteomes" id="UP000182761"/>
    </source>
</evidence>
<sequence>MKKILITGGDGQLGRSIKQRIKEKPLVNYNFTFTDIQELDVLDELFVKTYFFSNKFDYVINCAAYTAVDKAESDIEMAEKLNADAVKFLAKASASQKATFIHISTDYVFSGEESVPRKEDDPVAPLGVYGKTKLNGEVLAQYYNSKTYIIRTAWLYSPFGNNFVKTMLTLFKEREEINVINDQIGSPTNALDLADALLTIIQNDIGAYGIYNFSNEGECSWYQFSEEIKKISKSKIKINPIPTSDYPTPAKRPQYSLLDKTKIKTTFGISISEWKDSLKEMLNR</sequence>
<keyword evidence="6" id="KW-0521">NADP</keyword>
<dbReference type="InterPro" id="IPR036291">
    <property type="entry name" value="NAD(P)-bd_dom_sf"/>
</dbReference>
<evidence type="ECO:0000256" key="5">
    <source>
        <dbReference type="ARBA" id="ARBA00048200"/>
    </source>
</evidence>
<dbReference type="UniPathway" id="UPA00124"/>
<dbReference type="EC" id="1.1.1.133" evidence="3 6"/>
<evidence type="ECO:0000256" key="3">
    <source>
        <dbReference type="ARBA" id="ARBA00012929"/>
    </source>
</evidence>
<dbReference type="RefSeq" id="WP_055424522.1">
    <property type="nucleotide sequence ID" value="NZ_FCOR01000001.1"/>
</dbReference>
<evidence type="ECO:0000256" key="2">
    <source>
        <dbReference type="ARBA" id="ARBA00010944"/>
    </source>
</evidence>
<evidence type="ECO:0000256" key="6">
    <source>
        <dbReference type="RuleBase" id="RU364082"/>
    </source>
</evidence>
<dbReference type="SUPFAM" id="SSF51735">
    <property type="entry name" value="NAD(P)-binding Rossmann-fold domains"/>
    <property type="match status" value="1"/>
</dbReference>
<feature type="domain" description="RmlD-like substrate binding" evidence="7">
    <location>
        <begin position="3"/>
        <end position="283"/>
    </location>
</feature>
<evidence type="ECO:0000256" key="1">
    <source>
        <dbReference type="ARBA" id="ARBA00004781"/>
    </source>
</evidence>
<dbReference type="GO" id="GO:0019305">
    <property type="term" value="P:dTDP-rhamnose biosynthetic process"/>
    <property type="evidence" value="ECO:0007669"/>
    <property type="project" value="UniProtKB-UniPathway"/>
</dbReference>